<reference evidence="2" key="1">
    <citation type="submission" date="2007-07" db="EMBL/GenBank/DDBJ databases">
        <title>PCAP assembly of the Caenorhabditis remanei genome.</title>
        <authorList>
            <consortium name="The Caenorhabditis remanei Sequencing Consortium"/>
            <person name="Wilson R.K."/>
        </authorList>
    </citation>
    <scope>NUCLEOTIDE SEQUENCE [LARGE SCALE GENOMIC DNA]</scope>
    <source>
        <strain evidence="2">PB4641</strain>
    </source>
</reference>
<keyword evidence="1" id="KW-1133">Transmembrane helix</keyword>
<dbReference type="RefSeq" id="XP_003096590.2">
    <property type="nucleotide sequence ID" value="XM_003096542.2"/>
</dbReference>
<keyword evidence="1" id="KW-0472">Membrane</keyword>
<dbReference type="InParanoid" id="E3N4Q0"/>
<dbReference type="GeneID" id="9824347"/>
<keyword evidence="3" id="KW-1185">Reference proteome</keyword>
<keyword evidence="1" id="KW-0812">Transmembrane</keyword>
<organism evidence="3">
    <name type="scientific">Caenorhabditis remanei</name>
    <name type="common">Caenorhabditis vulgaris</name>
    <dbReference type="NCBI Taxonomy" id="31234"/>
    <lineage>
        <taxon>Eukaryota</taxon>
        <taxon>Metazoa</taxon>
        <taxon>Ecdysozoa</taxon>
        <taxon>Nematoda</taxon>
        <taxon>Chromadorea</taxon>
        <taxon>Rhabditida</taxon>
        <taxon>Rhabditina</taxon>
        <taxon>Rhabditomorpha</taxon>
        <taxon>Rhabditoidea</taxon>
        <taxon>Rhabditidae</taxon>
        <taxon>Peloderinae</taxon>
        <taxon>Caenorhabditis</taxon>
    </lineage>
</organism>
<dbReference type="eggNOG" id="ENOG502TGW5">
    <property type="taxonomic scope" value="Eukaryota"/>
</dbReference>
<dbReference type="OMA" id="PNMEPIN"/>
<feature type="transmembrane region" description="Helical" evidence="1">
    <location>
        <begin position="20"/>
        <end position="45"/>
    </location>
</feature>
<dbReference type="OrthoDB" id="5829932at2759"/>
<evidence type="ECO:0000256" key="1">
    <source>
        <dbReference type="SAM" id="Phobius"/>
    </source>
</evidence>
<proteinExistence type="predicted"/>
<protein>
    <submittedName>
        <fullName evidence="2">Uncharacterized protein</fullName>
    </submittedName>
</protein>
<dbReference type="HOGENOM" id="CLU_1185942_0_0_1"/>
<evidence type="ECO:0000313" key="3">
    <source>
        <dbReference type="Proteomes" id="UP000008281"/>
    </source>
</evidence>
<dbReference type="Proteomes" id="UP000008281">
    <property type="component" value="Unassembled WGS sequence"/>
</dbReference>
<gene>
    <name evidence="2" type="ORF">CRE_01229</name>
</gene>
<sequence>MSNGDSQFSIVILSLPSLLLISRLSFMHFLFFFSFFIVSITAGIVDRRKQEDDDLKFSIGTIEHGQNYGARPYLQIPVDGQKLTVPKAFYHYSENEMSAGASFGLPDETRLLDTDGLFVNNRKEINGIYLPIPNMDPINLHFVNQKVFEKGIDTRAHEESPESVLHRAKMICLTGSEFECERQLLKYHRAKSEVLRREKMPLHEQLMELGQLSSSAKIHDKEGNGMGVVVGMPGYDPLYIGANLGHDNDQDLNIRFAPPA</sequence>
<accession>E3N4Q0</accession>
<dbReference type="AlphaFoldDB" id="E3N4Q0"/>
<dbReference type="EMBL" id="DS268527">
    <property type="protein sequence ID" value="EFO86414.1"/>
    <property type="molecule type" value="Genomic_DNA"/>
</dbReference>
<dbReference type="FunCoup" id="E3N4Q0">
    <property type="interactions" value="444"/>
</dbReference>
<evidence type="ECO:0000313" key="2">
    <source>
        <dbReference type="EMBL" id="EFO86414.1"/>
    </source>
</evidence>
<dbReference type="KEGG" id="crq:GCK72_000850"/>
<name>E3N4Q0_CAERE</name>
<dbReference type="CTD" id="9824347"/>